<keyword evidence="4" id="KW-0812">Transmembrane</keyword>
<evidence type="ECO:0000256" key="11">
    <source>
        <dbReference type="SAM" id="MobiDB-lite"/>
    </source>
</evidence>
<proteinExistence type="predicted"/>
<feature type="compositionally biased region" description="Polar residues" evidence="11">
    <location>
        <begin position="38"/>
        <end position="47"/>
    </location>
</feature>
<dbReference type="GO" id="GO:0015031">
    <property type="term" value="P:protein transport"/>
    <property type="evidence" value="ECO:0007669"/>
    <property type="project" value="UniProtKB-KW"/>
</dbReference>
<dbReference type="InterPro" id="IPR045260">
    <property type="entry name" value="Sec12-like"/>
</dbReference>
<keyword evidence="5" id="KW-0677">Repeat</keyword>
<feature type="region of interest" description="Disordered" evidence="11">
    <location>
        <begin position="26"/>
        <end position="52"/>
    </location>
</feature>
<evidence type="ECO:0000256" key="8">
    <source>
        <dbReference type="ARBA" id="ARBA00022927"/>
    </source>
</evidence>
<evidence type="ECO:0000256" key="3">
    <source>
        <dbReference type="ARBA" id="ARBA00022574"/>
    </source>
</evidence>
<name>A0A8J4QJC9_9ROSI</name>
<evidence type="ECO:0000256" key="5">
    <source>
        <dbReference type="ARBA" id="ARBA00022737"/>
    </source>
</evidence>
<dbReference type="GO" id="GO:0003400">
    <property type="term" value="P:regulation of COPII vesicle coating"/>
    <property type="evidence" value="ECO:0007669"/>
    <property type="project" value="TreeGrafter"/>
</dbReference>
<evidence type="ECO:0000313" key="13">
    <source>
        <dbReference type="Proteomes" id="UP000737018"/>
    </source>
</evidence>
<keyword evidence="3" id="KW-0853">WD repeat</keyword>
<evidence type="ECO:0000256" key="2">
    <source>
        <dbReference type="ARBA" id="ARBA00022448"/>
    </source>
</evidence>
<evidence type="ECO:0000256" key="10">
    <source>
        <dbReference type="ARBA" id="ARBA00023136"/>
    </source>
</evidence>
<evidence type="ECO:0000256" key="9">
    <source>
        <dbReference type="ARBA" id="ARBA00022989"/>
    </source>
</evidence>
<dbReference type="PANTHER" id="PTHR23284:SF0">
    <property type="entry name" value="PROLACTIN REGULATORY ELEMENT-BINDING PROTEIN"/>
    <property type="match status" value="1"/>
</dbReference>
<keyword evidence="13" id="KW-1185">Reference proteome</keyword>
<evidence type="ECO:0000313" key="12">
    <source>
        <dbReference type="EMBL" id="KAF3946088.1"/>
    </source>
</evidence>
<protein>
    <submittedName>
        <fullName evidence="12">Uncharacterized protein</fullName>
    </submittedName>
</protein>
<feature type="compositionally biased region" description="Basic and acidic residues" evidence="11">
    <location>
        <begin position="28"/>
        <end position="37"/>
    </location>
</feature>
<dbReference type="AlphaFoldDB" id="A0A8J4QJC9"/>
<dbReference type="InterPro" id="IPR015943">
    <property type="entry name" value="WD40/YVTN_repeat-like_dom_sf"/>
</dbReference>
<comment type="caution">
    <text evidence="12">The sequence shown here is derived from an EMBL/GenBank/DDBJ whole genome shotgun (WGS) entry which is preliminary data.</text>
</comment>
<dbReference type="GO" id="GO:0005085">
    <property type="term" value="F:guanyl-nucleotide exchange factor activity"/>
    <property type="evidence" value="ECO:0007669"/>
    <property type="project" value="InterPro"/>
</dbReference>
<comment type="subcellular location">
    <subcellularLocation>
        <location evidence="1">Endoplasmic reticulum membrane</location>
        <topology evidence="1">Single-pass membrane protein</topology>
    </subcellularLocation>
</comment>
<evidence type="ECO:0000256" key="1">
    <source>
        <dbReference type="ARBA" id="ARBA00004389"/>
    </source>
</evidence>
<dbReference type="Gene3D" id="2.130.10.10">
    <property type="entry name" value="YVTN repeat-like/Quinoprotein amine dehydrogenase"/>
    <property type="match status" value="1"/>
</dbReference>
<keyword evidence="2" id="KW-0813">Transport</keyword>
<dbReference type="PANTHER" id="PTHR23284">
    <property type="entry name" value="PROLACTIN REGULATORY ELEMENT BINDING PROTEIN"/>
    <property type="match status" value="1"/>
</dbReference>
<organism evidence="12 13">
    <name type="scientific">Castanea mollissima</name>
    <name type="common">Chinese chestnut</name>
    <dbReference type="NCBI Taxonomy" id="60419"/>
    <lineage>
        <taxon>Eukaryota</taxon>
        <taxon>Viridiplantae</taxon>
        <taxon>Streptophyta</taxon>
        <taxon>Embryophyta</taxon>
        <taxon>Tracheophyta</taxon>
        <taxon>Spermatophyta</taxon>
        <taxon>Magnoliopsida</taxon>
        <taxon>eudicotyledons</taxon>
        <taxon>Gunneridae</taxon>
        <taxon>Pentapetalae</taxon>
        <taxon>rosids</taxon>
        <taxon>fabids</taxon>
        <taxon>Fagales</taxon>
        <taxon>Fagaceae</taxon>
        <taxon>Castanea</taxon>
    </lineage>
</organism>
<accession>A0A8J4QJC9</accession>
<keyword evidence="8" id="KW-0653">Protein transport</keyword>
<evidence type="ECO:0000256" key="6">
    <source>
        <dbReference type="ARBA" id="ARBA00022824"/>
    </source>
</evidence>
<evidence type="ECO:0000256" key="7">
    <source>
        <dbReference type="ARBA" id="ARBA00022892"/>
    </source>
</evidence>
<keyword evidence="6" id="KW-0256">Endoplasmic reticulum</keyword>
<keyword evidence="10" id="KW-0472">Membrane</keyword>
<keyword evidence="7" id="KW-0931">ER-Golgi transport</keyword>
<dbReference type="GO" id="GO:0006888">
    <property type="term" value="P:endoplasmic reticulum to Golgi vesicle-mediated transport"/>
    <property type="evidence" value="ECO:0007669"/>
    <property type="project" value="TreeGrafter"/>
</dbReference>
<keyword evidence="9" id="KW-1133">Transmembrane helix</keyword>
<dbReference type="OrthoDB" id="2013972at2759"/>
<sequence>MGMAKKKTDSSLSFRKYGVPLYSTGWRRSKDRDRSSDNGEVSNSTQYDVVLAGGGGEGRSGIPNAVLISAFDSDANSLSDQPVFRLLTGSELPYRTAVHPNGDGVFCSSPNCCRYSFFKKSPNSPTNIWAHFRRDF</sequence>
<evidence type="ECO:0000256" key="4">
    <source>
        <dbReference type="ARBA" id="ARBA00022692"/>
    </source>
</evidence>
<reference evidence="12" key="1">
    <citation type="submission" date="2020-03" db="EMBL/GenBank/DDBJ databases">
        <title>Castanea mollissima Vanexum genome sequencing.</title>
        <authorList>
            <person name="Staton M."/>
        </authorList>
    </citation>
    <scope>NUCLEOTIDE SEQUENCE</scope>
    <source>
        <tissue evidence="12">Leaf</tissue>
    </source>
</reference>
<dbReference type="GO" id="GO:0005789">
    <property type="term" value="C:endoplasmic reticulum membrane"/>
    <property type="evidence" value="ECO:0007669"/>
    <property type="project" value="UniProtKB-SubCell"/>
</dbReference>
<dbReference type="Proteomes" id="UP000737018">
    <property type="component" value="Unassembled WGS sequence"/>
</dbReference>
<dbReference type="EMBL" id="JRKL02010113">
    <property type="protein sequence ID" value="KAF3946088.1"/>
    <property type="molecule type" value="Genomic_DNA"/>
</dbReference>
<gene>
    <name evidence="12" type="ORF">CMV_027608</name>
</gene>